<dbReference type="AlphaFoldDB" id="A0A162RU79"/>
<comment type="similarity">
    <text evidence="1">Belongs to the 1-acyl-sn-glycerol-3-phosphate acyltransferase family.</text>
</comment>
<dbReference type="OrthoDB" id="189226at2759"/>
<feature type="transmembrane region" description="Helical" evidence="4">
    <location>
        <begin position="320"/>
        <end position="342"/>
    </location>
</feature>
<dbReference type="CDD" id="cd07990">
    <property type="entry name" value="LPLAT_LCLAT1-like"/>
    <property type="match status" value="1"/>
</dbReference>
<evidence type="ECO:0000313" key="7">
    <source>
        <dbReference type="Proteomes" id="UP000076858"/>
    </source>
</evidence>
<feature type="domain" description="Phospholipid/glycerol acyltransferase" evidence="5">
    <location>
        <begin position="89"/>
        <end position="211"/>
    </location>
</feature>
<dbReference type="EMBL" id="LRGB01000115">
    <property type="protein sequence ID" value="KZS20785.1"/>
    <property type="molecule type" value="Genomic_DNA"/>
</dbReference>
<evidence type="ECO:0000259" key="5">
    <source>
        <dbReference type="SMART" id="SM00563"/>
    </source>
</evidence>
<proteinExistence type="inferred from homology"/>
<evidence type="ECO:0000256" key="1">
    <source>
        <dbReference type="ARBA" id="ARBA00008655"/>
    </source>
</evidence>
<accession>A0A162RU79</accession>
<dbReference type="GO" id="GO:0003841">
    <property type="term" value="F:1-acylglycerol-3-phosphate O-acyltransferase activity"/>
    <property type="evidence" value="ECO:0007669"/>
    <property type="project" value="TreeGrafter"/>
</dbReference>
<dbReference type="PANTHER" id="PTHR10983:SF24">
    <property type="entry name" value="1-ACYLGLYCEROL-3-PHOSPHATE O-ACYLTRANSFERASE 3, ISOFORM E-RELATED"/>
    <property type="match status" value="1"/>
</dbReference>
<gene>
    <name evidence="6" type="ORF">APZ42_012426</name>
</gene>
<keyword evidence="7" id="KW-1185">Reference proteome</keyword>
<organism evidence="6 7">
    <name type="scientific">Daphnia magna</name>
    <dbReference type="NCBI Taxonomy" id="35525"/>
    <lineage>
        <taxon>Eukaryota</taxon>
        <taxon>Metazoa</taxon>
        <taxon>Ecdysozoa</taxon>
        <taxon>Arthropoda</taxon>
        <taxon>Crustacea</taxon>
        <taxon>Branchiopoda</taxon>
        <taxon>Diplostraca</taxon>
        <taxon>Cladocera</taxon>
        <taxon>Anomopoda</taxon>
        <taxon>Daphniidae</taxon>
        <taxon>Daphnia</taxon>
    </lineage>
</organism>
<dbReference type="InterPro" id="IPR032098">
    <property type="entry name" value="Acyltransf_C"/>
</dbReference>
<evidence type="ECO:0000256" key="3">
    <source>
        <dbReference type="ARBA" id="ARBA00023315"/>
    </source>
</evidence>
<keyword evidence="4" id="KW-1133">Transmembrane helix</keyword>
<feature type="transmembrane region" description="Helical" evidence="4">
    <location>
        <begin position="348"/>
        <end position="367"/>
    </location>
</feature>
<feature type="transmembrane region" description="Helical" evidence="4">
    <location>
        <begin position="12"/>
        <end position="36"/>
    </location>
</feature>
<keyword evidence="4" id="KW-0472">Membrane</keyword>
<dbReference type="SUPFAM" id="SSF69593">
    <property type="entry name" value="Glycerol-3-phosphate (1)-acyltransferase"/>
    <property type="match status" value="1"/>
</dbReference>
<keyword evidence="2 6" id="KW-0808">Transferase</keyword>
<keyword evidence="3 6" id="KW-0012">Acyltransferase</keyword>
<name>A0A162RU79_9CRUS</name>
<dbReference type="STRING" id="35525.A0A162RU79"/>
<dbReference type="PANTHER" id="PTHR10983">
    <property type="entry name" value="1-ACYLGLYCEROL-3-PHOSPHATE ACYLTRANSFERASE-RELATED"/>
    <property type="match status" value="1"/>
</dbReference>
<dbReference type="Proteomes" id="UP000076858">
    <property type="component" value="Unassembled WGS sequence"/>
</dbReference>
<evidence type="ECO:0000313" key="6">
    <source>
        <dbReference type="EMBL" id="KZS20785.1"/>
    </source>
</evidence>
<protein>
    <submittedName>
        <fullName evidence="6">1-acyl-sn-glycerol-3-phosphate acyltransferase gamma</fullName>
    </submittedName>
</protein>
<dbReference type="SMART" id="SM00563">
    <property type="entry name" value="PlsC"/>
    <property type="match status" value="1"/>
</dbReference>
<evidence type="ECO:0000256" key="4">
    <source>
        <dbReference type="SAM" id="Phobius"/>
    </source>
</evidence>
<keyword evidence="4" id="KW-0812">Transmembrane</keyword>
<dbReference type="Pfam" id="PF01553">
    <property type="entry name" value="Acyltransferase"/>
    <property type="match status" value="1"/>
</dbReference>
<feature type="transmembrane region" description="Helical" evidence="4">
    <location>
        <begin position="48"/>
        <end position="68"/>
    </location>
</feature>
<dbReference type="GO" id="GO:0012505">
    <property type="term" value="C:endomembrane system"/>
    <property type="evidence" value="ECO:0007669"/>
    <property type="project" value="TreeGrafter"/>
</dbReference>
<comment type="caution">
    <text evidence="6">The sequence shown here is derived from an EMBL/GenBank/DDBJ whole genome shotgun (WGS) entry which is preliminary data.</text>
</comment>
<sequence length="407" mass="46958">MLALEKFMFLPVFILFINLFVSGLIINVIQLLLWMCVRPGSPWLYQKLNYYLLYVLWTQIVFIGEWWSSSTCAVLTDDDTWSKMGKEHAIVIMNHSFEVDWLMGWMVCEQSRLLASSKVFIKKSIKWIPIIGWAWQFGEAVFLERNWEKDKVIMGKQVKNLGDYADPVWLLLFAEGTRFTPAKHAASVEFAKKSGLQPLQHLLLPRTKGFLLTVEYLRGRFPAIYCATLAFNCKEGATPTLKNMLLGRRVIGEMLLERIPLEDVPENPQEASKWLYESYHHKDRMLDAYKKEGAFPSADCFGKNHHFQGPIRSHFRPRRLWPVIIMLATSYITLPPVLYALYALFCSGIVNVLIAVSLVLAVGYALYKLVALTRVSKGSSYGRSSPEKKNVLVWRLPLQLLDERRRI</sequence>
<dbReference type="InterPro" id="IPR002123">
    <property type="entry name" value="Plipid/glycerol_acylTrfase"/>
</dbReference>
<dbReference type="Pfam" id="PF16076">
    <property type="entry name" value="Acyltransf_C"/>
    <property type="match status" value="1"/>
</dbReference>
<reference evidence="6 7" key="1">
    <citation type="submission" date="2016-03" db="EMBL/GenBank/DDBJ databases">
        <title>EvidentialGene: Evidence-directed Construction of Genes on Genomes.</title>
        <authorList>
            <person name="Gilbert D.G."/>
            <person name="Choi J.-H."/>
            <person name="Mockaitis K."/>
            <person name="Colbourne J."/>
            <person name="Pfrender M."/>
        </authorList>
    </citation>
    <scope>NUCLEOTIDE SEQUENCE [LARGE SCALE GENOMIC DNA]</scope>
    <source>
        <strain evidence="6 7">Xinb3</strain>
        <tissue evidence="6">Complete organism</tissue>
    </source>
</reference>
<evidence type="ECO:0000256" key="2">
    <source>
        <dbReference type="ARBA" id="ARBA00022679"/>
    </source>
</evidence>